<keyword evidence="3" id="KW-1185">Reference proteome</keyword>
<name>A0ABN8Z054_RANTA</name>
<reference evidence="2" key="1">
    <citation type="submission" date="2023-04" db="EMBL/GenBank/DDBJ databases">
        <authorList>
            <consortium name="ELIXIR-Norway"/>
        </authorList>
    </citation>
    <scope>NUCLEOTIDE SEQUENCE [LARGE SCALE GENOMIC DNA]</scope>
</reference>
<gene>
    <name evidence="2" type="ORF">MRATA1EN1_LOCUS15518</name>
</gene>
<evidence type="ECO:0000256" key="1">
    <source>
        <dbReference type="SAM" id="MobiDB-lite"/>
    </source>
</evidence>
<accession>A0ABN8Z054</accession>
<feature type="region of interest" description="Disordered" evidence="1">
    <location>
        <begin position="118"/>
        <end position="172"/>
    </location>
</feature>
<evidence type="ECO:0000313" key="3">
    <source>
        <dbReference type="Proteomes" id="UP001176941"/>
    </source>
</evidence>
<dbReference type="EMBL" id="OX459961">
    <property type="protein sequence ID" value="CAI9166556.1"/>
    <property type="molecule type" value="Genomic_DNA"/>
</dbReference>
<evidence type="ECO:0000313" key="2">
    <source>
        <dbReference type="EMBL" id="CAI9166556.1"/>
    </source>
</evidence>
<proteinExistence type="predicted"/>
<feature type="compositionally biased region" description="Gly residues" evidence="1">
    <location>
        <begin position="118"/>
        <end position="128"/>
    </location>
</feature>
<protein>
    <submittedName>
        <fullName evidence="2">Uncharacterized protein</fullName>
    </submittedName>
</protein>
<organism evidence="2 3">
    <name type="scientific">Rangifer tarandus platyrhynchus</name>
    <name type="common">Svalbard reindeer</name>
    <dbReference type="NCBI Taxonomy" id="3082113"/>
    <lineage>
        <taxon>Eukaryota</taxon>
        <taxon>Metazoa</taxon>
        <taxon>Chordata</taxon>
        <taxon>Craniata</taxon>
        <taxon>Vertebrata</taxon>
        <taxon>Euteleostomi</taxon>
        <taxon>Mammalia</taxon>
        <taxon>Eutheria</taxon>
        <taxon>Laurasiatheria</taxon>
        <taxon>Artiodactyla</taxon>
        <taxon>Ruminantia</taxon>
        <taxon>Pecora</taxon>
        <taxon>Cervidae</taxon>
        <taxon>Odocoileinae</taxon>
        <taxon>Rangifer</taxon>
    </lineage>
</organism>
<dbReference type="Proteomes" id="UP001176941">
    <property type="component" value="Chromosome 25"/>
</dbReference>
<sequence>MKKKVVVRGFKAEARHPLRSEEDPRSVIWKTVDGGRKGNGWGCHRGHPSFPTAGHVLNALQGLPFERRTWPAASEGTGGGAVGTSIVADGAACLQPPGTRRTKPAEWLLLTLAVTGEVGQGGTQGGIGKEPKGQDAGTQETLSGGSPKLLEESNRSWNPAKQEKWSQRNTAL</sequence>